<dbReference type="OrthoDB" id="1099963at2"/>
<dbReference type="RefSeq" id="WP_159451614.1">
    <property type="nucleotide sequence ID" value="NZ_FWXT01000001.1"/>
</dbReference>
<dbReference type="InterPro" id="IPR032508">
    <property type="entry name" value="FecR_C"/>
</dbReference>
<dbReference type="PANTHER" id="PTHR30273">
    <property type="entry name" value="PERIPLASMIC SIGNAL SENSOR AND SIGMA FACTOR ACTIVATOR FECR-RELATED"/>
    <property type="match status" value="1"/>
</dbReference>
<protein>
    <submittedName>
        <fullName evidence="4">FecR family protein</fullName>
    </submittedName>
</protein>
<organism evidence="4 5">
    <name type="scientific">Pedobacter africanus</name>
    <dbReference type="NCBI Taxonomy" id="151894"/>
    <lineage>
        <taxon>Bacteria</taxon>
        <taxon>Pseudomonadati</taxon>
        <taxon>Bacteroidota</taxon>
        <taxon>Sphingobacteriia</taxon>
        <taxon>Sphingobacteriales</taxon>
        <taxon>Sphingobacteriaceae</taxon>
        <taxon>Pedobacter</taxon>
    </lineage>
</organism>
<feature type="domain" description="FecR protein" evidence="2">
    <location>
        <begin position="162"/>
        <end position="259"/>
    </location>
</feature>
<dbReference type="STRING" id="151894.SAMN04488524_0428"/>
<keyword evidence="1" id="KW-1133">Transmembrane helix</keyword>
<dbReference type="Pfam" id="PF16344">
    <property type="entry name" value="FecR_C"/>
    <property type="match status" value="1"/>
</dbReference>
<dbReference type="AlphaFoldDB" id="A0A1W1Z748"/>
<keyword evidence="1" id="KW-0472">Membrane</keyword>
<evidence type="ECO:0000259" key="2">
    <source>
        <dbReference type="Pfam" id="PF04773"/>
    </source>
</evidence>
<dbReference type="InterPro" id="IPR006860">
    <property type="entry name" value="FecR"/>
</dbReference>
<proteinExistence type="predicted"/>
<accession>A0A1W1Z748</accession>
<dbReference type="InterPro" id="IPR012373">
    <property type="entry name" value="Ferrdict_sens_TM"/>
</dbReference>
<keyword evidence="5" id="KW-1185">Reference proteome</keyword>
<gene>
    <name evidence="4" type="ORF">SAMN04488524_0428</name>
</gene>
<evidence type="ECO:0000313" key="4">
    <source>
        <dbReference type="EMBL" id="SMC44214.1"/>
    </source>
</evidence>
<dbReference type="Pfam" id="PF04773">
    <property type="entry name" value="FecR"/>
    <property type="match status" value="1"/>
</dbReference>
<sequence>MNRIELEELLNRYRKGECSAAELELLEAQIFYAGNKPLLSEQELAQVKAELEANLAPLSEAGAPVKKARLWPHYIGAAAAVAAIAFGIWFYTSRNPDTSLSSRANAKDLNDIAPGGNHATLTSNGKTISLSDAKTGITITDKELAYNDGTKINALNTAGEQTLVTPRGGTYQVTLPDGTHVWLNAASSLTYSAALKERGAVRRVKLSGEAYFEVAKDKTRPFVVETAGQSLEVLGTHFNVNAYTDESGIRTTLLEGSVRVTPVLSSRADAKDLNAITLKPGQQSLVTGSAGIKVKEVDVELAVAWKNGLFTYSNTTMDEVMRQVARWYNVTVAYQEPELKNKKLSGSVTRYDNLSALLKALEYTAGVKFKIEGQQVVVSK</sequence>
<feature type="domain" description="Protein FecR C-terminal" evidence="3">
    <location>
        <begin position="310"/>
        <end position="378"/>
    </location>
</feature>
<dbReference type="PIRSF" id="PIRSF018266">
    <property type="entry name" value="FecR"/>
    <property type="match status" value="1"/>
</dbReference>
<dbReference type="Proteomes" id="UP000192756">
    <property type="component" value="Unassembled WGS sequence"/>
</dbReference>
<keyword evidence="1" id="KW-0812">Transmembrane</keyword>
<name>A0A1W1Z748_9SPHI</name>
<dbReference type="Gene3D" id="3.55.50.30">
    <property type="match status" value="1"/>
</dbReference>
<evidence type="ECO:0000259" key="3">
    <source>
        <dbReference type="Pfam" id="PF16344"/>
    </source>
</evidence>
<reference evidence="5" key="1">
    <citation type="submission" date="2017-04" db="EMBL/GenBank/DDBJ databases">
        <authorList>
            <person name="Varghese N."/>
            <person name="Submissions S."/>
        </authorList>
    </citation>
    <scope>NUCLEOTIDE SEQUENCE [LARGE SCALE GENOMIC DNA]</scope>
    <source>
        <strain evidence="5">DSM 12126</strain>
    </source>
</reference>
<evidence type="ECO:0000313" key="5">
    <source>
        <dbReference type="Proteomes" id="UP000192756"/>
    </source>
</evidence>
<dbReference type="GO" id="GO:0016989">
    <property type="term" value="F:sigma factor antagonist activity"/>
    <property type="evidence" value="ECO:0007669"/>
    <property type="project" value="TreeGrafter"/>
</dbReference>
<evidence type="ECO:0000256" key="1">
    <source>
        <dbReference type="SAM" id="Phobius"/>
    </source>
</evidence>
<dbReference type="Gene3D" id="2.60.120.1440">
    <property type="match status" value="1"/>
</dbReference>
<feature type="transmembrane region" description="Helical" evidence="1">
    <location>
        <begin position="74"/>
        <end position="92"/>
    </location>
</feature>
<dbReference type="PANTHER" id="PTHR30273:SF2">
    <property type="entry name" value="PROTEIN FECR"/>
    <property type="match status" value="1"/>
</dbReference>
<dbReference type="EMBL" id="FWXT01000001">
    <property type="protein sequence ID" value="SMC44214.1"/>
    <property type="molecule type" value="Genomic_DNA"/>
</dbReference>